<protein>
    <submittedName>
        <fullName evidence="1">Uncharacterized protein</fullName>
    </submittedName>
</protein>
<comment type="caution">
    <text evidence="1">The sequence shown here is derived from an EMBL/GenBank/DDBJ whole genome shotgun (WGS) entry which is preliminary data.</text>
</comment>
<accession>A0ACC2SH44</accession>
<sequence>MGMRITVVFVLAGALKAASDSDSSMSLGIESIDSSSDSFFSSSQSDSFDGSESHLEKADTCTLDNYSPFQLAANKFINNYNDKFKSLNDIWFVKDTALALANQLVQQKLTSSAHYTNHIAHTKTPLEHISQRIHALGPLINKAKEVLLFRHAEAQLGLDIIFNLAKHHAIHIHHATAALLIDKYLHIAYRFETAQENHARNLTLQYRQYLRKVAQWHRNGVIGSLEVTGIDDLPNIKPTYTKKEKKAISL</sequence>
<evidence type="ECO:0000313" key="2">
    <source>
        <dbReference type="Proteomes" id="UP001165960"/>
    </source>
</evidence>
<organism evidence="1 2">
    <name type="scientific">Entomophthora muscae</name>
    <dbReference type="NCBI Taxonomy" id="34485"/>
    <lineage>
        <taxon>Eukaryota</taxon>
        <taxon>Fungi</taxon>
        <taxon>Fungi incertae sedis</taxon>
        <taxon>Zoopagomycota</taxon>
        <taxon>Entomophthoromycotina</taxon>
        <taxon>Entomophthoromycetes</taxon>
        <taxon>Entomophthorales</taxon>
        <taxon>Entomophthoraceae</taxon>
        <taxon>Entomophthora</taxon>
    </lineage>
</organism>
<dbReference type="EMBL" id="QTSX02005047">
    <property type="protein sequence ID" value="KAJ9061714.1"/>
    <property type="molecule type" value="Genomic_DNA"/>
</dbReference>
<gene>
    <name evidence="1" type="ORF">DSO57_1017966</name>
</gene>
<reference evidence="1" key="1">
    <citation type="submission" date="2022-04" db="EMBL/GenBank/DDBJ databases">
        <title>Genome of the entomopathogenic fungus Entomophthora muscae.</title>
        <authorList>
            <person name="Elya C."/>
            <person name="Lovett B.R."/>
            <person name="Lee E."/>
            <person name="Macias A.M."/>
            <person name="Hajek A.E."/>
            <person name="De Bivort B.L."/>
            <person name="Kasson M.T."/>
            <person name="De Fine Licht H.H."/>
            <person name="Stajich J.E."/>
        </authorList>
    </citation>
    <scope>NUCLEOTIDE SEQUENCE</scope>
    <source>
        <strain evidence="1">Berkeley</strain>
    </source>
</reference>
<dbReference type="Proteomes" id="UP001165960">
    <property type="component" value="Unassembled WGS sequence"/>
</dbReference>
<keyword evidence="2" id="KW-1185">Reference proteome</keyword>
<evidence type="ECO:0000313" key="1">
    <source>
        <dbReference type="EMBL" id="KAJ9061714.1"/>
    </source>
</evidence>
<name>A0ACC2SH44_9FUNG</name>
<proteinExistence type="predicted"/>